<evidence type="ECO:0000313" key="2">
    <source>
        <dbReference type="Proteomes" id="UP000824159"/>
    </source>
</evidence>
<gene>
    <name evidence="1" type="ORF">IAD12_04470</name>
</gene>
<proteinExistence type="predicted"/>
<accession>A0A9D1HDA3</accession>
<evidence type="ECO:0000313" key="1">
    <source>
        <dbReference type="EMBL" id="HIT99489.1"/>
    </source>
</evidence>
<reference evidence="1" key="2">
    <citation type="journal article" date="2021" name="PeerJ">
        <title>Extensive microbial diversity within the chicken gut microbiome revealed by metagenomics and culture.</title>
        <authorList>
            <person name="Gilroy R."/>
            <person name="Ravi A."/>
            <person name="Getino M."/>
            <person name="Pursley I."/>
            <person name="Horton D.L."/>
            <person name="Alikhan N.F."/>
            <person name="Baker D."/>
            <person name="Gharbi K."/>
            <person name="Hall N."/>
            <person name="Watson M."/>
            <person name="Adriaenssens E.M."/>
            <person name="Foster-Nyarko E."/>
            <person name="Jarju S."/>
            <person name="Secka A."/>
            <person name="Antonio M."/>
            <person name="Oren A."/>
            <person name="Chaudhuri R.R."/>
            <person name="La Ragione R."/>
            <person name="Hildebrand F."/>
            <person name="Pallen M.J."/>
        </authorList>
    </citation>
    <scope>NUCLEOTIDE SEQUENCE</scope>
    <source>
        <strain evidence="1">CHK176-22527</strain>
    </source>
</reference>
<organism evidence="1 2">
    <name type="scientific">Candidatus Allocopromorpha excrementavium</name>
    <dbReference type="NCBI Taxonomy" id="2840741"/>
    <lineage>
        <taxon>Bacteria</taxon>
        <taxon>Bacillati</taxon>
        <taxon>Bacillota</taxon>
        <taxon>Clostridia</taxon>
        <taxon>Eubacteriales</taxon>
        <taxon>Eubacteriaceae</taxon>
        <taxon>Eubacteriaceae incertae sedis</taxon>
        <taxon>Candidatus Allocopromorpha</taxon>
    </lineage>
</organism>
<protein>
    <recommendedName>
        <fullName evidence="3">DUF2383 domain-containing protein</fullName>
    </recommendedName>
</protein>
<dbReference type="AlphaFoldDB" id="A0A9D1HDA3"/>
<comment type="caution">
    <text evidence="1">The sequence shown here is derived from an EMBL/GenBank/DDBJ whole genome shotgun (WGS) entry which is preliminary data.</text>
</comment>
<sequence length="144" mass="16484">MKNRDSKSLLREIHLGIQMGEYTFDQLLDKIEDEEMKSLVKLAQNEHKKLKHEAGGLIKAYDTYKSSPDVMAKAMLWFHSNMKMMSDDSDRKAADLITNGCNTGVKNLNRYINMYPKADPAVLDTAGKLISVEEELEKNMRPFL</sequence>
<dbReference type="Gene3D" id="1.20.1260.10">
    <property type="match status" value="1"/>
</dbReference>
<dbReference type="Proteomes" id="UP000824159">
    <property type="component" value="Unassembled WGS sequence"/>
</dbReference>
<name>A0A9D1HDA3_9FIRM</name>
<dbReference type="InterPro" id="IPR012347">
    <property type="entry name" value="Ferritin-like"/>
</dbReference>
<evidence type="ECO:0008006" key="3">
    <source>
        <dbReference type="Google" id="ProtNLM"/>
    </source>
</evidence>
<reference evidence="1" key="1">
    <citation type="submission" date="2020-10" db="EMBL/GenBank/DDBJ databases">
        <authorList>
            <person name="Gilroy R."/>
        </authorList>
    </citation>
    <scope>NUCLEOTIDE SEQUENCE</scope>
    <source>
        <strain evidence="1">CHK176-22527</strain>
    </source>
</reference>
<dbReference type="EMBL" id="DVLX01000051">
    <property type="protein sequence ID" value="HIT99489.1"/>
    <property type="molecule type" value="Genomic_DNA"/>
</dbReference>